<dbReference type="AlphaFoldDB" id="A0A1Z4KP98"/>
<sequence>MQSAVCTLFEGNYHYGVGALANSLYYHGFRGIIWVGYRGELPPWAQPINKYGNYHEYFVADSCMIRFIKLETDDHFTNYKPNLMLRLWKEFCPDIEALFYFDPDIVIKCRWSYFEEWVTYGVALCEDVNSPVPNSHPLRMAWRNFYELYGYIFNSSVDIYVNGGFIGVKNSEKEFLENWCKIQGLMSSSIGGLNNANIKDRTFMFNKTDQDALNITLMSNNLPISLMGKEAMDIIYGGFTMSHALGAKKPWKGSTIFQVIKGKKPRQAEKEYWKYTLKPIKLYSKLEFIIRKIELKISSFLGRFIAN</sequence>
<dbReference type="SUPFAM" id="SSF53448">
    <property type="entry name" value="Nucleotide-diphospho-sugar transferases"/>
    <property type="match status" value="1"/>
</dbReference>
<organism evidence="1 2">
    <name type="scientific">Trichormus variabilis NIES-23</name>
    <dbReference type="NCBI Taxonomy" id="1973479"/>
    <lineage>
        <taxon>Bacteria</taxon>
        <taxon>Bacillati</taxon>
        <taxon>Cyanobacteriota</taxon>
        <taxon>Cyanophyceae</taxon>
        <taxon>Nostocales</taxon>
        <taxon>Nostocaceae</taxon>
        <taxon>Trichormus</taxon>
    </lineage>
</organism>
<dbReference type="Proteomes" id="UP000217507">
    <property type="component" value="Chromosome"/>
</dbReference>
<dbReference type="EMBL" id="AP018216">
    <property type="protein sequence ID" value="BAY70825.1"/>
    <property type="molecule type" value="Genomic_DNA"/>
</dbReference>
<name>A0A1Z4KP98_ANAVA</name>
<accession>A0A1Z4KP98</accession>
<protein>
    <submittedName>
        <fullName evidence="1">Uncharacterized protein</fullName>
    </submittedName>
</protein>
<reference evidence="1 2" key="1">
    <citation type="submission" date="2017-06" db="EMBL/GenBank/DDBJ databases">
        <title>Genome sequencing of cyanobaciteial culture collection at National Institute for Environmental Studies (NIES).</title>
        <authorList>
            <person name="Hirose Y."/>
            <person name="Shimura Y."/>
            <person name="Fujisawa T."/>
            <person name="Nakamura Y."/>
            <person name="Kawachi M."/>
        </authorList>
    </citation>
    <scope>NUCLEOTIDE SEQUENCE [LARGE SCALE GENOMIC DNA]</scope>
    <source>
        <strain evidence="1 2">NIES-23</strain>
    </source>
</reference>
<dbReference type="InterPro" id="IPR029044">
    <property type="entry name" value="Nucleotide-diphossugar_trans"/>
</dbReference>
<evidence type="ECO:0000313" key="2">
    <source>
        <dbReference type="Proteomes" id="UP000217507"/>
    </source>
</evidence>
<proteinExistence type="predicted"/>
<gene>
    <name evidence="1" type="ORF">NIES23_36340</name>
</gene>
<evidence type="ECO:0000313" key="1">
    <source>
        <dbReference type="EMBL" id="BAY70825.1"/>
    </source>
</evidence>